<sequence length="178" mass="20420">MDYLLKNTGNGFKINFMSIKNPIQGKIPVQCQENPEGLNGCVLFENISYSLNLGDVFVEDTDDQTLEHRETLGNPIQWNENPEGNNEDEFSQNLVDDPVDQNSETLTIPVQCQENPEGFDKCVLYCSENTVSVQENQRVPYELIDFNNFFDNIEPHVENGTEEEQVYEDFLSNMQNPK</sequence>
<dbReference type="AlphaFoldDB" id="A0A8T0AP36"/>
<comment type="caution">
    <text evidence="2">The sequence shown here is derived from an EMBL/GenBank/DDBJ whole genome shotgun (WGS) entry which is preliminary data.</text>
</comment>
<dbReference type="Proteomes" id="UP000606274">
    <property type="component" value="Unassembled WGS sequence"/>
</dbReference>
<feature type="compositionally biased region" description="Polar residues" evidence="1">
    <location>
        <begin position="74"/>
        <end position="84"/>
    </location>
</feature>
<accession>A0A8T0AP36</accession>
<dbReference type="EMBL" id="JABFDY010000018">
    <property type="protein sequence ID" value="KAF7693797.1"/>
    <property type="molecule type" value="Genomic_DNA"/>
</dbReference>
<feature type="region of interest" description="Disordered" evidence="1">
    <location>
        <begin position="72"/>
        <end position="94"/>
    </location>
</feature>
<evidence type="ECO:0000313" key="2">
    <source>
        <dbReference type="EMBL" id="KAF7693797.1"/>
    </source>
</evidence>
<gene>
    <name evidence="2" type="ORF">HF521_007550</name>
</gene>
<reference evidence="2" key="1">
    <citation type="submission" date="2020-08" db="EMBL/GenBank/DDBJ databases">
        <title>Chromosome-level assembly of Southern catfish (Silurus meridionalis) provides insights into visual adaptation to the nocturnal and benthic lifestyles.</title>
        <authorList>
            <person name="Zhang Y."/>
            <person name="Wang D."/>
            <person name="Peng Z."/>
        </authorList>
    </citation>
    <scope>NUCLEOTIDE SEQUENCE</scope>
    <source>
        <strain evidence="2">SWU-2019-XX</strain>
        <tissue evidence="2">Muscle</tissue>
    </source>
</reference>
<proteinExistence type="predicted"/>
<feature type="non-terminal residue" evidence="2">
    <location>
        <position position="178"/>
    </location>
</feature>
<name>A0A8T0AP36_SILME</name>
<evidence type="ECO:0000256" key="1">
    <source>
        <dbReference type="SAM" id="MobiDB-lite"/>
    </source>
</evidence>
<protein>
    <submittedName>
        <fullName evidence="2">Uncharacterized protein</fullName>
    </submittedName>
</protein>
<organism evidence="2 3">
    <name type="scientific">Silurus meridionalis</name>
    <name type="common">Southern catfish</name>
    <name type="synonym">Silurus soldatovi meridionalis</name>
    <dbReference type="NCBI Taxonomy" id="175797"/>
    <lineage>
        <taxon>Eukaryota</taxon>
        <taxon>Metazoa</taxon>
        <taxon>Chordata</taxon>
        <taxon>Craniata</taxon>
        <taxon>Vertebrata</taxon>
        <taxon>Euteleostomi</taxon>
        <taxon>Actinopterygii</taxon>
        <taxon>Neopterygii</taxon>
        <taxon>Teleostei</taxon>
        <taxon>Ostariophysi</taxon>
        <taxon>Siluriformes</taxon>
        <taxon>Siluridae</taxon>
        <taxon>Silurus</taxon>
    </lineage>
</organism>
<evidence type="ECO:0000313" key="3">
    <source>
        <dbReference type="Proteomes" id="UP000606274"/>
    </source>
</evidence>
<keyword evidence="3" id="KW-1185">Reference proteome</keyword>